<proteinExistence type="inferred from homology"/>
<evidence type="ECO:0000256" key="1">
    <source>
        <dbReference type="ARBA" id="ARBA00004141"/>
    </source>
</evidence>
<dbReference type="eggNOG" id="KOG1134">
    <property type="taxonomic scope" value="Eukaryota"/>
</dbReference>
<feature type="transmembrane region" description="Helical" evidence="7">
    <location>
        <begin position="695"/>
        <end position="717"/>
    </location>
</feature>
<dbReference type="GO" id="GO:0030476">
    <property type="term" value="P:ascospore wall assembly"/>
    <property type="evidence" value="ECO:0007669"/>
    <property type="project" value="EnsemblFungi"/>
</dbReference>
<dbReference type="FunCoup" id="I2H1B7">
    <property type="interactions" value="22"/>
</dbReference>
<comment type="subcellular location">
    <subcellularLocation>
        <location evidence="1">Membrane</location>
        <topology evidence="1">Multi-pass membrane protein</topology>
    </subcellularLocation>
</comment>
<evidence type="ECO:0000313" key="11">
    <source>
        <dbReference type="Proteomes" id="UP000002866"/>
    </source>
</evidence>
<keyword evidence="4 7" id="KW-0812">Transmembrane</keyword>
<dbReference type="GO" id="GO:0005886">
    <property type="term" value="C:plasma membrane"/>
    <property type="evidence" value="ECO:0007669"/>
    <property type="project" value="TreeGrafter"/>
</dbReference>
<dbReference type="RefSeq" id="XP_004179688.1">
    <property type="nucleotide sequence ID" value="XM_004179640.1"/>
</dbReference>
<feature type="transmembrane region" description="Helical" evidence="7">
    <location>
        <begin position="227"/>
        <end position="248"/>
    </location>
</feature>
<feature type="transmembrane region" description="Helical" evidence="7">
    <location>
        <begin position="723"/>
        <end position="743"/>
    </location>
</feature>
<evidence type="ECO:0000256" key="4">
    <source>
        <dbReference type="ARBA" id="ARBA00022692"/>
    </source>
</evidence>
<dbReference type="Proteomes" id="UP000002866">
    <property type="component" value="Chromosome 3"/>
</dbReference>
<evidence type="ECO:0000259" key="9">
    <source>
        <dbReference type="Pfam" id="PF13967"/>
    </source>
</evidence>
<evidence type="ECO:0000256" key="3">
    <source>
        <dbReference type="ARBA" id="ARBA00022448"/>
    </source>
</evidence>
<comment type="similarity">
    <text evidence="2">Belongs to the CSC1 (TC 1.A.17) family.</text>
</comment>
<evidence type="ECO:0000259" key="8">
    <source>
        <dbReference type="Pfam" id="PF02714"/>
    </source>
</evidence>
<feature type="domain" description="CSC1/OSCA1-like N-terminal transmembrane" evidence="9">
    <location>
        <begin position="79"/>
        <end position="246"/>
    </location>
</feature>
<dbReference type="EMBL" id="HE806318">
    <property type="protein sequence ID" value="CCH60169.1"/>
    <property type="molecule type" value="Genomic_DNA"/>
</dbReference>
<protein>
    <recommendedName>
        <fullName evidence="12">CSC1/OSCA1-like 7TM region domain-containing protein</fullName>
    </recommendedName>
</protein>
<reference evidence="10 11" key="1">
    <citation type="journal article" date="2011" name="Proc. Natl. Acad. Sci. U.S.A.">
        <title>Evolutionary erosion of yeast sex chromosomes by mating-type switching accidents.</title>
        <authorList>
            <person name="Gordon J.L."/>
            <person name="Armisen D."/>
            <person name="Proux-Wera E."/>
            <person name="Oheigeartaigh S.S."/>
            <person name="Byrne K.P."/>
            <person name="Wolfe K.H."/>
        </authorList>
    </citation>
    <scope>NUCLEOTIDE SEQUENCE [LARGE SCALE GENOMIC DNA]</scope>
    <source>
        <strain evidence="11">ATCC 34711 / CBS 6284 / DSM 70876 / NBRC 10599 / NRRL Y-10934 / UCD 77-7</strain>
    </source>
</reference>
<dbReference type="PANTHER" id="PTHR13018:SF20">
    <property type="entry name" value="SPORULATION-SPECIFIC PROTEIN 75"/>
    <property type="match status" value="1"/>
</dbReference>
<organism evidence="10 11">
    <name type="scientific">Henningerozyma blattae (strain ATCC 34711 / CBS 6284 / DSM 70876 / NBRC 10599 / NRRL Y-10934 / UCD 77-7)</name>
    <name type="common">Yeast</name>
    <name type="synonym">Tetrapisispora blattae</name>
    <dbReference type="NCBI Taxonomy" id="1071380"/>
    <lineage>
        <taxon>Eukaryota</taxon>
        <taxon>Fungi</taxon>
        <taxon>Dikarya</taxon>
        <taxon>Ascomycota</taxon>
        <taxon>Saccharomycotina</taxon>
        <taxon>Saccharomycetes</taxon>
        <taxon>Saccharomycetales</taxon>
        <taxon>Saccharomycetaceae</taxon>
        <taxon>Henningerozyma</taxon>
    </lineage>
</organism>
<dbReference type="AlphaFoldDB" id="I2H1B7"/>
<evidence type="ECO:0000256" key="7">
    <source>
        <dbReference type="SAM" id="Phobius"/>
    </source>
</evidence>
<dbReference type="GO" id="GO:0005227">
    <property type="term" value="F:calcium-activated cation channel activity"/>
    <property type="evidence" value="ECO:0007669"/>
    <property type="project" value="InterPro"/>
</dbReference>
<dbReference type="KEGG" id="tbl:TBLA_0C03660"/>
<dbReference type="InParanoid" id="I2H1B7"/>
<feature type="transmembrane region" description="Helical" evidence="7">
    <location>
        <begin position="562"/>
        <end position="582"/>
    </location>
</feature>
<accession>I2H1B7</accession>
<dbReference type="InterPro" id="IPR045122">
    <property type="entry name" value="Csc1-like"/>
</dbReference>
<dbReference type="PANTHER" id="PTHR13018">
    <property type="entry name" value="PROBABLE MEMBRANE PROTEIN DUF221-RELATED"/>
    <property type="match status" value="1"/>
</dbReference>
<dbReference type="InterPro" id="IPR032880">
    <property type="entry name" value="CSC1/OSCA1-like_N"/>
</dbReference>
<evidence type="ECO:0000313" key="10">
    <source>
        <dbReference type="EMBL" id="CCH60169.1"/>
    </source>
</evidence>
<feature type="transmembrane region" description="Helical" evidence="7">
    <location>
        <begin position="764"/>
        <end position="784"/>
    </location>
</feature>
<keyword evidence="3" id="KW-0813">Transport</keyword>
<evidence type="ECO:0000256" key="5">
    <source>
        <dbReference type="ARBA" id="ARBA00022989"/>
    </source>
</evidence>
<feature type="transmembrane region" description="Helical" evidence="7">
    <location>
        <begin position="172"/>
        <end position="193"/>
    </location>
</feature>
<keyword evidence="6 7" id="KW-0472">Membrane</keyword>
<dbReference type="HOGENOM" id="CLU_002458_2_0_1"/>
<dbReference type="Pfam" id="PF02714">
    <property type="entry name" value="RSN1_7TM"/>
    <property type="match status" value="1"/>
</dbReference>
<feature type="domain" description="CSC1/OSCA1-like 7TM region" evidence="8">
    <location>
        <begin position="508"/>
        <end position="782"/>
    </location>
</feature>
<evidence type="ECO:0000256" key="6">
    <source>
        <dbReference type="ARBA" id="ARBA00023136"/>
    </source>
</evidence>
<feature type="transmembrane region" description="Helical" evidence="7">
    <location>
        <begin position="79"/>
        <end position="100"/>
    </location>
</feature>
<sequence length="914" mass="106855">MSNNVKYPSTMDLHSSNNILGSLDIDDNISILVVNFNNSGEIDRARLLKYVSLNFLSRYSNTPRTGSAHKHLGISLKTFLISILISFVYFVFQFLVFICIRIKYKEMYQIHNLLRGFVEDGKSQSPRDITIFKRFQKKFFDWIKPLLKSNIEEYIETCGLDTYLFFRFLKQLTIFFLCLSFVHLPILLPIHYFSNKEEAKKLDFTTGNPKSLDKFNMSNISNTQSQILLIHLILSITVVIGYHVWLIAEMQFIHSNLQQEKYLGKYQNTLYIDNIPEHLHGNKNEIIKYFSCILPNSVESISFFPKSCPQVKILHENINKIDHSLQAHAIDMYLYKFFKNIESLNGPFTKKQKLSVLKNKLKFFLTTISKRFCFTISIEWINLNYCGSFYIPLLKFQKVSFQSKSLQIFRYQLEKYYKLREIWEEMCVNYKSYPLFASFSNGRRGNNVVSYKKIIISFKSAFQSHMFAQILQSRNINEWNNILVGPNPKDIIWENMNREDTKRGIAQSAFVNVIYIIIILGWILPVACVGLLTQIEYQSILDPFLSSIKIPSGALGDLVSNLLSIITLIFLIEIVPFIFNWLAYFKSWKTKAEVQIDTQRWFFYFLFVHLFMVVTISSGIYFVIEKIINNPTIIATLLAHELPKSSNFFCSFIVIRCLAYAGGTLLQTKDILLEIFYYRIFVHSPQRKFKRMQSFITISWGSAYALFSVFGCIGIIYSVLAPVILPLCFFSFACIFYSVKYLFEFQNNKENVSETYGKLYIQAMLHLYTGVYCMEVCMIGIFALSNHGKMSSVMILIFILTLMANYKIYELYVCKIKHPPLCSFKHIYDATNGDTTNLNFGLIQDLQDLKYNKFEVPFMQKRSPLKLWMVYDTHNCYKDDIRYFKSNFEVESKTQYYAINNTGNIVFNIDTPEE</sequence>
<evidence type="ECO:0000256" key="2">
    <source>
        <dbReference type="ARBA" id="ARBA00007779"/>
    </source>
</evidence>
<feature type="transmembrane region" description="Helical" evidence="7">
    <location>
        <begin position="790"/>
        <end position="809"/>
    </location>
</feature>
<feature type="transmembrane region" description="Helical" evidence="7">
    <location>
        <begin position="602"/>
        <end position="624"/>
    </location>
</feature>
<dbReference type="OrthoDB" id="1076608at2759"/>
<gene>
    <name evidence="10" type="primary">TBLA0C03660</name>
    <name evidence="10" type="ORF">TBLA_0C03660</name>
</gene>
<dbReference type="OMA" id="QKWFFAF"/>
<keyword evidence="11" id="KW-1185">Reference proteome</keyword>
<evidence type="ECO:0008006" key="12">
    <source>
        <dbReference type="Google" id="ProtNLM"/>
    </source>
</evidence>
<dbReference type="Pfam" id="PF13967">
    <property type="entry name" value="RSN1_TM"/>
    <property type="match status" value="1"/>
</dbReference>
<dbReference type="GeneID" id="14495149"/>
<name>I2H1B7_HENB6</name>
<keyword evidence="5 7" id="KW-1133">Transmembrane helix</keyword>
<dbReference type="InterPro" id="IPR003864">
    <property type="entry name" value="CSC1/OSCA1-like_7TM"/>
</dbReference>
<feature type="transmembrane region" description="Helical" evidence="7">
    <location>
        <begin position="509"/>
        <end position="535"/>
    </location>
</feature>